<evidence type="ECO:0000313" key="24">
    <source>
        <dbReference type="EMBL" id="CAF0874964.1"/>
    </source>
</evidence>
<comment type="pathway">
    <text evidence="3">Protein modification; protein ubiquitination.</text>
</comment>
<keyword evidence="9" id="KW-0747">Spliceosome</keyword>
<keyword evidence="12" id="KW-0007">Acetylation</keyword>
<dbReference type="InterPro" id="IPR003613">
    <property type="entry name" value="Ubox_domain"/>
</dbReference>
<dbReference type="EMBL" id="CAJOBA010007555">
    <property type="protein sequence ID" value="CAF3805604.1"/>
    <property type="molecule type" value="Genomic_DNA"/>
</dbReference>
<dbReference type="Gene3D" id="2.40.100.10">
    <property type="entry name" value="Cyclophilin-like"/>
    <property type="match status" value="1"/>
</dbReference>
<dbReference type="InterPro" id="IPR002130">
    <property type="entry name" value="Cyclophilin-type_PPIase_dom"/>
</dbReference>
<dbReference type="GO" id="GO:0071013">
    <property type="term" value="C:catalytic step 2 spliceosome"/>
    <property type="evidence" value="ECO:0007669"/>
    <property type="project" value="TreeGrafter"/>
</dbReference>
<keyword evidence="7" id="KW-0507">mRNA processing</keyword>
<feature type="compositionally biased region" description="Polar residues" evidence="21">
    <location>
        <begin position="481"/>
        <end position="497"/>
    </location>
</feature>
<dbReference type="Pfam" id="PF00160">
    <property type="entry name" value="Pro_isomerase"/>
    <property type="match status" value="1"/>
</dbReference>
<dbReference type="AlphaFoldDB" id="A0A813XT32"/>
<evidence type="ECO:0000256" key="5">
    <source>
        <dbReference type="ARBA" id="ARBA00012483"/>
    </source>
</evidence>
<evidence type="ECO:0000313" key="25">
    <source>
        <dbReference type="EMBL" id="CAF1037451.1"/>
    </source>
</evidence>
<keyword evidence="11" id="KW-0832">Ubl conjugation</keyword>
<dbReference type="GO" id="GO:0003755">
    <property type="term" value="F:peptidyl-prolyl cis-trans isomerase activity"/>
    <property type="evidence" value="ECO:0007669"/>
    <property type="project" value="InterPro"/>
</dbReference>
<feature type="domain" description="U-box" evidence="23">
    <location>
        <begin position="36"/>
        <end position="109"/>
    </location>
</feature>
<dbReference type="EMBL" id="CAJNOK010007545">
    <property type="protein sequence ID" value="CAF1037451.1"/>
    <property type="molecule type" value="Genomic_DNA"/>
</dbReference>
<dbReference type="Proteomes" id="UP000681722">
    <property type="component" value="Unassembled WGS sequence"/>
</dbReference>
<keyword evidence="28" id="KW-1185">Reference proteome</keyword>
<evidence type="ECO:0000256" key="17">
    <source>
        <dbReference type="ARBA" id="ARBA00061807"/>
    </source>
</evidence>
<comment type="catalytic activity">
    <reaction evidence="1">
        <text>S-ubiquitinyl-[E2 ubiquitin-conjugating enzyme]-L-cysteine + [acceptor protein]-L-lysine = [E2 ubiquitin-conjugating enzyme]-L-cysteine + N(6)-ubiquitinyl-[acceptor protein]-L-lysine.</text>
        <dbReference type="EC" id="2.3.2.27"/>
    </reaction>
</comment>
<evidence type="ECO:0000256" key="16">
    <source>
        <dbReference type="ARBA" id="ARBA00059251"/>
    </source>
</evidence>
<dbReference type="Proteomes" id="UP000682733">
    <property type="component" value="Unassembled WGS sequence"/>
</dbReference>
<evidence type="ECO:0000256" key="8">
    <source>
        <dbReference type="ARBA" id="ARBA00022679"/>
    </source>
</evidence>
<dbReference type="InterPro" id="IPR029000">
    <property type="entry name" value="Cyclophilin-like_dom_sf"/>
</dbReference>
<sequence>MGKKQHQQDKMYLTATEWKTYYGGHKGVQHIGGEFRRLPFSCCSISFLPFENPYCSPEGIIFDLENIVPFLKKYGRNPVTGEKLDARNLIKLNFHKNSRGEYHCPITYKIFNENSHIVSIRPSGNVYSLDAIERLNVKPNNFQDLLTSEPFVKKDIITLQDPQNLDKFNIVSFKHLKNEWKLEGEEDERARRSDPTYFLKCVNNETAAVLNQLKKTSKSSTNEFTSISLKDNSNNNESTMATKADSVNIAPYSTGRLAASFTSTIMEPVTHMEAAKLDEDDIRWARMAKSKKKGYVRMVTNMGQINIELFCDQCPQTCENFIKHCANKYYVGSKFFRSIKNFIVQGGDPTNTGHGGQSIWDKTFKDEIHVKLEHTGRGMLSMANFGPNTNKSQFFFTYRSCKSLNGKHTVFGKIVGGIETLSKIEAIPTDSKDVPEEDVIIEDTIVFVDPYEEIDEKIRKEREKATKEEEEEEKRRRSLFTVKSATTTKSDSSLNTTNKVYRPGVGKYISNQLFNSKPVRSAEDESEYSLKKKRKIAAATTIGTLNFSQW</sequence>
<evidence type="ECO:0000256" key="15">
    <source>
        <dbReference type="ARBA" id="ARBA00023242"/>
    </source>
</evidence>
<dbReference type="PRINTS" id="PR00153">
    <property type="entry name" value="CSAPPISMRASE"/>
</dbReference>
<evidence type="ECO:0000256" key="12">
    <source>
        <dbReference type="ARBA" id="ARBA00022990"/>
    </source>
</evidence>
<accession>A0A813XT32</accession>
<evidence type="ECO:0000256" key="9">
    <source>
        <dbReference type="ARBA" id="ARBA00022728"/>
    </source>
</evidence>
<proteinExistence type="inferred from homology"/>
<dbReference type="PANTHER" id="PTHR45625">
    <property type="entry name" value="PEPTIDYL-PROLYL CIS-TRANS ISOMERASE-RELATED"/>
    <property type="match status" value="1"/>
</dbReference>
<dbReference type="GO" id="GO:0006397">
    <property type="term" value="P:mRNA processing"/>
    <property type="evidence" value="ECO:0007669"/>
    <property type="project" value="UniProtKB-KW"/>
</dbReference>
<dbReference type="InterPro" id="IPR026951">
    <property type="entry name" value="PPIL2_U-box_dom"/>
</dbReference>
<keyword evidence="10" id="KW-0833">Ubl conjugation pathway</keyword>
<dbReference type="EC" id="2.3.2.27" evidence="5"/>
<dbReference type="PROSITE" id="PS51698">
    <property type="entry name" value="U_BOX"/>
    <property type="match status" value="1"/>
</dbReference>
<dbReference type="Pfam" id="PF04641">
    <property type="entry name" value="Rtf2"/>
    <property type="match status" value="1"/>
</dbReference>
<dbReference type="SUPFAM" id="SSF50891">
    <property type="entry name" value="Cyclophilin-like"/>
    <property type="match status" value="1"/>
</dbReference>
<evidence type="ECO:0000256" key="13">
    <source>
        <dbReference type="ARBA" id="ARBA00023054"/>
    </source>
</evidence>
<evidence type="ECO:0000256" key="6">
    <source>
        <dbReference type="ARBA" id="ARBA00022499"/>
    </source>
</evidence>
<dbReference type="GO" id="GO:0000209">
    <property type="term" value="P:protein polyubiquitination"/>
    <property type="evidence" value="ECO:0007669"/>
    <property type="project" value="TreeGrafter"/>
</dbReference>
<keyword evidence="15" id="KW-0539">Nucleus</keyword>
<evidence type="ECO:0000313" key="27">
    <source>
        <dbReference type="EMBL" id="CAF3805604.1"/>
    </source>
</evidence>
<keyword evidence="14" id="KW-0508">mRNA splicing</keyword>
<dbReference type="EMBL" id="CAJNOQ010001183">
    <property type="protein sequence ID" value="CAF0874964.1"/>
    <property type="molecule type" value="Genomic_DNA"/>
</dbReference>
<dbReference type="Gene3D" id="3.30.40.10">
    <property type="entry name" value="Zinc/RING finger domain, C3HC4 (zinc finger)"/>
    <property type="match status" value="1"/>
</dbReference>
<evidence type="ECO:0000256" key="10">
    <source>
        <dbReference type="ARBA" id="ARBA00022786"/>
    </source>
</evidence>
<dbReference type="SUPFAM" id="SSF57850">
    <property type="entry name" value="RING/U-box"/>
    <property type="match status" value="1"/>
</dbReference>
<comment type="function">
    <text evidence="16">Has a ubiquitin-protein ligase activity acting as an E3 ubiquitin protein ligase or as an ubiquitin-ubiquitin ligase promoting elongation of ubiquitin chains on substrates. By mediating 'Lys-48'-linked polyubiquitination of proteins could target them for proteasomal degradation. May also function as a chaperone, playing a role in transport to the cell membrane of BSG/Basigin for instance. Probable inactive PPIase with no peptidyl-prolyl cis-trans isomerase activity. As a component of the minor spliceosome, involved in the splicing of U12-type introns in pre-mRNAs.</text>
</comment>
<dbReference type="PROSITE" id="PS50072">
    <property type="entry name" value="CSA_PPIASE_2"/>
    <property type="match status" value="1"/>
</dbReference>
<dbReference type="InterPro" id="IPR013083">
    <property type="entry name" value="Znf_RING/FYVE/PHD"/>
</dbReference>
<dbReference type="GO" id="GO:0008380">
    <property type="term" value="P:RNA splicing"/>
    <property type="evidence" value="ECO:0007669"/>
    <property type="project" value="UniProtKB-KW"/>
</dbReference>
<comment type="caution">
    <text evidence="24">The sequence shown here is derived from an EMBL/GenBank/DDBJ whole genome shotgun (WGS) entry which is preliminary data.</text>
</comment>
<evidence type="ECO:0000256" key="19">
    <source>
        <dbReference type="ARBA" id="ARBA00078275"/>
    </source>
</evidence>
<evidence type="ECO:0000256" key="7">
    <source>
        <dbReference type="ARBA" id="ARBA00022664"/>
    </source>
</evidence>
<evidence type="ECO:0000259" key="23">
    <source>
        <dbReference type="PROSITE" id="PS51698"/>
    </source>
</evidence>
<feature type="domain" description="PPIase cyclophilin-type" evidence="22">
    <location>
        <begin position="300"/>
        <end position="446"/>
    </location>
</feature>
<dbReference type="PANTHER" id="PTHR45625:SF1">
    <property type="entry name" value="RING-TYPE E3 UBIQUITIN-PROTEIN LIGASE PPIL2"/>
    <property type="match status" value="1"/>
</dbReference>
<dbReference type="InterPro" id="IPR044666">
    <property type="entry name" value="Cyclophilin_A-like"/>
</dbReference>
<dbReference type="EMBL" id="CAJOBC010001183">
    <property type="protein sequence ID" value="CAF3661897.1"/>
    <property type="molecule type" value="Genomic_DNA"/>
</dbReference>
<evidence type="ECO:0000313" key="26">
    <source>
        <dbReference type="EMBL" id="CAF3661897.1"/>
    </source>
</evidence>
<dbReference type="CDD" id="cd01923">
    <property type="entry name" value="cyclophilin_RING"/>
    <property type="match status" value="1"/>
</dbReference>
<evidence type="ECO:0000256" key="2">
    <source>
        <dbReference type="ARBA" id="ARBA00004123"/>
    </source>
</evidence>
<evidence type="ECO:0000256" key="14">
    <source>
        <dbReference type="ARBA" id="ARBA00023187"/>
    </source>
</evidence>
<evidence type="ECO:0000259" key="22">
    <source>
        <dbReference type="PROSITE" id="PS50072"/>
    </source>
</evidence>
<organism evidence="24 28">
    <name type="scientific">Didymodactylos carnosus</name>
    <dbReference type="NCBI Taxonomy" id="1234261"/>
    <lineage>
        <taxon>Eukaryota</taxon>
        <taxon>Metazoa</taxon>
        <taxon>Spiralia</taxon>
        <taxon>Gnathifera</taxon>
        <taxon>Rotifera</taxon>
        <taxon>Eurotatoria</taxon>
        <taxon>Bdelloidea</taxon>
        <taxon>Philodinida</taxon>
        <taxon>Philodinidae</taxon>
        <taxon>Didymodactylos</taxon>
    </lineage>
</organism>
<gene>
    <name evidence="24" type="ORF">GPM918_LOCUS7299</name>
    <name evidence="25" type="ORF">OVA965_LOCUS16306</name>
    <name evidence="26" type="ORF">SRO942_LOCUS7299</name>
    <name evidence="27" type="ORF">TMI583_LOCUS16314</name>
</gene>
<feature type="region of interest" description="Disordered" evidence="21">
    <location>
        <begin position="462"/>
        <end position="497"/>
    </location>
</feature>
<name>A0A813XT32_9BILA</name>
<reference evidence="24" key="1">
    <citation type="submission" date="2021-02" db="EMBL/GenBank/DDBJ databases">
        <authorList>
            <person name="Nowell W R."/>
        </authorList>
    </citation>
    <scope>NUCLEOTIDE SEQUENCE</scope>
</reference>
<dbReference type="OrthoDB" id="30774at2759"/>
<keyword evidence="8" id="KW-0808">Transferase</keyword>
<evidence type="ECO:0000256" key="11">
    <source>
        <dbReference type="ARBA" id="ARBA00022843"/>
    </source>
</evidence>
<evidence type="ECO:0000256" key="1">
    <source>
        <dbReference type="ARBA" id="ARBA00000900"/>
    </source>
</evidence>
<evidence type="ECO:0000256" key="3">
    <source>
        <dbReference type="ARBA" id="ARBA00004906"/>
    </source>
</evidence>
<keyword evidence="6" id="KW-1017">Isopeptide bond</keyword>
<dbReference type="SMART" id="SM00504">
    <property type="entry name" value="Ubox"/>
    <property type="match status" value="1"/>
</dbReference>
<evidence type="ECO:0000256" key="4">
    <source>
        <dbReference type="ARBA" id="ARBA00007930"/>
    </source>
</evidence>
<protein>
    <recommendedName>
        <fullName evidence="18">RING-type E3 ubiquitin-protein ligase PPIL2</fullName>
        <ecNumber evidence="5">2.3.2.27</ecNumber>
    </recommendedName>
    <alternativeName>
        <fullName evidence="20">CYC4</fullName>
    </alternativeName>
    <alternativeName>
        <fullName evidence="19">Probable inactive peptidyl-prolyl cis-trans isomerase-like 2</fullName>
    </alternativeName>
</protein>
<comment type="similarity">
    <text evidence="4">Belongs to the cyclophilin-type PPIase family. PPIL2 subfamily.</text>
</comment>
<comment type="subcellular location">
    <subcellularLocation>
        <location evidence="2">Nucleus</location>
    </subcellularLocation>
</comment>
<dbReference type="Proteomes" id="UP000677228">
    <property type="component" value="Unassembled WGS sequence"/>
</dbReference>
<dbReference type="GO" id="GO:0061630">
    <property type="term" value="F:ubiquitin protein ligase activity"/>
    <property type="evidence" value="ECO:0007669"/>
    <property type="project" value="UniProtKB-EC"/>
</dbReference>
<dbReference type="FunFam" id="3.30.40.10:FF:000079">
    <property type="entry name" value="Peptidyl-prolyl cis-trans isomerase 2"/>
    <property type="match status" value="1"/>
</dbReference>
<dbReference type="FunFam" id="2.40.100.10:FF:000018">
    <property type="entry name" value="Peptidyl-prolyl cis-trans isomerase-like 2"/>
    <property type="match status" value="1"/>
</dbReference>
<comment type="subunit">
    <text evidence="17">Component of the minor spliceosome, which splices U12-type introns. Within this complex, interacts with PRPF8/PRP8, EFTUD2/SNU114 and PLRG1. Interacts with isoform 2 of BSG. Interacts (via the PPIase cyclophilin-type domain) with CRNKL1; they may form a trimeric complex with HSP90.</text>
</comment>
<evidence type="ECO:0000256" key="20">
    <source>
        <dbReference type="ARBA" id="ARBA00079124"/>
    </source>
</evidence>
<evidence type="ECO:0000256" key="18">
    <source>
        <dbReference type="ARBA" id="ARBA00073734"/>
    </source>
</evidence>
<evidence type="ECO:0000256" key="21">
    <source>
        <dbReference type="SAM" id="MobiDB-lite"/>
    </source>
</evidence>
<evidence type="ECO:0000313" key="28">
    <source>
        <dbReference type="Proteomes" id="UP000663829"/>
    </source>
</evidence>
<dbReference type="CDD" id="cd16663">
    <property type="entry name" value="RING-Ubox_PPIL2"/>
    <property type="match status" value="1"/>
</dbReference>
<keyword evidence="13" id="KW-0175">Coiled coil</keyword>
<dbReference type="Proteomes" id="UP000663829">
    <property type="component" value="Unassembled WGS sequence"/>
</dbReference>